<name>A0AAU7AVT9_9ACTN</name>
<dbReference type="AlphaFoldDB" id="A0AAU7AVT9"/>
<dbReference type="InterPro" id="IPR050187">
    <property type="entry name" value="Lipid_Phosphate_FormReg"/>
</dbReference>
<evidence type="ECO:0000256" key="9">
    <source>
        <dbReference type="ARBA" id="ARBA00022842"/>
    </source>
</evidence>
<keyword evidence="7 14" id="KW-0418">Kinase</keyword>
<evidence type="ECO:0000256" key="7">
    <source>
        <dbReference type="ARBA" id="ARBA00022777"/>
    </source>
</evidence>
<dbReference type="InterPro" id="IPR005218">
    <property type="entry name" value="Diacylglycerol/lipid_kinase"/>
</dbReference>
<evidence type="ECO:0000256" key="6">
    <source>
        <dbReference type="ARBA" id="ARBA00022741"/>
    </source>
</evidence>
<evidence type="ECO:0000256" key="4">
    <source>
        <dbReference type="ARBA" id="ARBA00022679"/>
    </source>
</evidence>
<evidence type="ECO:0000256" key="3">
    <source>
        <dbReference type="ARBA" id="ARBA00022516"/>
    </source>
</evidence>
<dbReference type="GO" id="GO:0046872">
    <property type="term" value="F:metal ion binding"/>
    <property type="evidence" value="ECO:0007669"/>
    <property type="project" value="UniProtKB-KW"/>
</dbReference>
<evidence type="ECO:0000256" key="10">
    <source>
        <dbReference type="ARBA" id="ARBA00023098"/>
    </source>
</evidence>
<evidence type="ECO:0000259" key="13">
    <source>
        <dbReference type="PROSITE" id="PS50146"/>
    </source>
</evidence>
<keyword evidence="11" id="KW-0594">Phospholipid biosynthesis</keyword>
<dbReference type="KEGG" id="parq:DSM112329_02563"/>
<dbReference type="GO" id="GO:0004143">
    <property type="term" value="F:ATP-dependent diacylglycerol kinase activity"/>
    <property type="evidence" value="ECO:0007669"/>
    <property type="project" value="UniProtKB-EC"/>
</dbReference>
<protein>
    <submittedName>
        <fullName evidence="14">Diacylglycerol kinase</fullName>
        <ecNumber evidence="14">2.7.1.107</ecNumber>
    </submittedName>
</protein>
<keyword evidence="4 14" id="KW-0808">Transferase</keyword>
<feature type="domain" description="DAGKc" evidence="13">
    <location>
        <begin position="3"/>
        <end position="133"/>
    </location>
</feature>
<accession>A0AAU7AVT9</accession>
<dbReference type="InterPro" id="IPR017438">
    <property type="entry name" value="ATP-NAD_kinase_N"/>
</dbReference>
<dbReference type="GO" id="GO:0005886">
    <property type="term" value="C:plasma membrane"/>
    <property type="evidence" value="ECO:0007669"/>
    <property type="project" value="TreeGrafter"/>
</dbReference>
<dbReference type="SUPFAM" id="SSF111331">
    <property type="entry name" value="NAD kinase/diacylglycerol kinase-like"/>
    <property type="match status" value="1"/>
</dbReference>
<keyword evidence="8" id="KW-0067">ATP-binding</keyword>
<evidence type="ECO:0000256" key="11">
    <source>
        <dbReference type="ARBA" id="ARBA00023209"/>
    </source>
</evidence>
<dbReference type="InterPro" id="IPR001206">
    <property type="entry name" value="Diacylglycerol_kinase_cat_dom"/>
</dbReference>
<organism evidence="14">
    <name type="scientific">Paraconexibacter sp. AEG42_29</name>
    <dbReference type="NCBI Taxonomy" id="2997339"/>
    <lineage>
        <taxon>Bacteria</taxon>
        <taxon>Bacillati</taxon>
        <taxon>Actinomycetota</taxon>
        <taxon>Thermoleophilia</taxon>
        <taxon>Solirubrobacterales</taxon>
        <taxon>Paraconexibacteraceae</taxon>
        <taxon>Paraconexibacter</taxon>
    </lineage>
</organism>
<dbReference type="EC" id="2.7.1.107" evidence="14"/>
<dbReference type="Pfam" id="PF19279">
    <property type="entry name" value="YegS_C"/>
    <property type="match status" value="1"/>
</dbReference>
<keyword evidence="6" id="KW-0547">Nucleotide-binding</keyword>
<dbReference type="Gene3D" id="3.40.50.10330">
    <property type="entry name" value="Probable inorganic polyphosphate/atp-NAD kinase, domain 1"/>
    <property type="match status" value="1"/>
</dbReference>
<reference evidence="14" key="1">
    <citation type="submission" date="2022-12" db="EMBL/GenBank/DDBJ databases">
        <title>Paraconexibacter alkalitolerans sp. nov. and Baekduia alba sp. nov., isolated from soil and emended description of the genera Paraconexibacter (Chun et al., 2020) and Baekduia (An et al., 2020).</title>
        <authorList>
            <person name="Vieira S."/>
            <person name="Huber K.J."/>
            <person name="Geppert A."/>
            <person name="Wolf J."/>
            <person name="Neumann-Schaal M."/>
            <person name="Muesken M."/>
            <person name="Overmann J."/>
        </authorList>
    </citation>
    <scope>NUCLEOTIDE SEQUENCE</scope>
    <source>
        <strain evidence="14">AEG42_29</strain>
    </source>
</reference>
<proteinExistence type="inferred from homology"/>
<dbReference type="SMART" id="SM00046">
    <property type="entry name" value="DAGKc"/>
    <property type="match status" value="1"/>
</dbReference>
<gene>
    <name evidence="14" type="primary">dagK_1</name>
    <name evidence="14" type="ORF">DSM112329_02563</name>
</gene>
<evidence type="ECO:0000256" key="8">
    <source>
        <dbReference type="ARBA" id="ARBA00022840"/>
    </source>
</evidence>
<keyword evidence="3" id="KW-0444">Lipid biosynthesis</keyword>
<comment type="similarity">
    <text evidence="2">Belongs to the diacylglycerol/lipid kinase family.</text>
</comment>
<evidence type="ECO:0000256" key="2">
    <source>
        <dbReference type="ARBA" id="ARBA00005983"/>
    </source>
</evidence>
<dbReference type="NCBIfam" id="TIGR00147">
    <property type="entry name" value="YegS/Rv2252/BmrU family lipid kinase"/>
    <property type="match status" value="1"/>
</dbReference>
<dbReference type="InterPro" id="IPR016064">
    <property type="entry name" value="NAD/diacylglycerol_kinase_sf"/>
</dbReference>
<evidence type="ECO:0000256" key="5">
    <source>
        <dbReference type="ARBA" id="ARBA00022723"/>
    </source>
</evidence>
<keyword evidence="9" id="KW-0460">Magnesium</keyword>
<dbReference type="Gene3D" id="2.60.200.40">
    <property type="match status" value="1"/>
</dbReference>
<sequence>MPGVPAPVTLLVNPASGGGRALKALPAVQEALRTSGLAVTVQHTESLEHARGLATAAATDGNTVVTLSGDGLVGVVAGALADVPGAVLGVLPGGRGNDFARMAGIPLDAVAACAVIATGVPTPVDLGEVDGKPYVGIASLGFDSDVNRIANDAPSFLGGQAYTYGALRALVTWKHATFTVGIDGAQRTFRGWSVAAANSKAYGGGMLLAPAADLTDGLLDIVTNDECSRLRFLTILPKVFKGTHVDAPMVQVQQGREITISADRPFTVYADGDPIGELPVTIRCRPGAVTVLLPATPGGPSAA</sequence>
<dbReference type="Pfam" id="PF00781">
    <property type="entry name" value="DAGK_cat"/>
    <property type="match status" value="1"/>
</dbReference>
<evidence type="ECO:0000313" key="14">
    <source>
        <dbReference type="EMBL" id="XAY05705.1"/>
    </source>
</evidence>
<dbReference type="PANTHER" id="PTHR12358">
    <property type="entry name" value="SPHINGOSINE KINASE"/>
    <property type="match status" value="1"/>
</dbReference>
<comment type="cofactor">
    <cofactor evidence="1">
        <name>Mg(2+)</name>
        <dbReference type="ChEBI" id="CHEBI:18420"/>
    </cofactor>
</comment>
<evidence type="ECO:0000256" key="12">
    <source>
        <dbReference type="ARBA" id="ARBA00023264"/>
    </source>
</evidence>
<dbReference type="EMBL" id="CP114014">
    <property type="protein sequence ID" value="XAY05705.1"/>
    <property type="molecule type" value="Genomic_DNA"/>
</dbReference>
<dbReference type="PROSITE" id="PS50146">
    <property type="entry name" value="DAGK"/>
    <property type="match status" value="1"/>
</dbReference>
<keyword evidence="12" id="KW-1208">Phospholipid metabolism</keyword>
<dbReference type="GO" id="GO:0005524">
    <property type="term" value="F:ATP binding"/>
    <property type="evidence" value="ECO:0007669"/>
    <property type="project" value="UniProtKB-KW"/>
</dbReference>
<evidence type="ECO:0000256" key="1">
    <source>
        <dbReference type="ARBA" id="ARBA00001946"/>
    </source>
</evidence>
<keyword evidence="5" id="KW-0479">Metal-binding</keyword>
<dbReference type="InterPro" id="IPR045540">
    <property type="entry name" value="YegS/DAGK_C"/>
</dbReference>
<dbReference type="PANTHER" id="PTHR12358:SF106">
    <property type="entry name" value="LIPID KINASE YEGS"/>
    <property type="match status" value="1"/>
</dbReference>
<keyword evidence="10" id="KW-0443">Lipid metabolism</keyword>
<dbReference type="GO" id="GO:0008654">
    <property type="term" value="P:phospholipid biosynthetic process"/>
    <property type="evidence" value="ECO:0007669"/>
    <property type="project" value="UniProtKB-KW"/>
</dbReference>